<evidence type="ECO:0008006" key="4">
    <source>
        <dbReference type="Google" id="ProtNLM"/>
    </source>
</evidence>
<keyword evidence="1" id="KW-1133">Transmembrane helix</keyword>
<evidence type="ECO:0000313" key="2">
    <source>
        <dbReference type="EMBL" id="GAA4433750.1"/>
    </source>
</evidence>
<proteinExistence type="predicted"/>
<dbReference type="InterPro" id="IPR021529">
    <property type="entry name" value="DUF2798"/>
</dbReference>
<name>A0ABP8LR51_9BACT</name>
<comment type="caution">
    <text evidence="2">The sequence shown here is derived from an EMBL/GenBank/DDBJ whole genome shotgun (WGS) entry which is preliminary data.</text>
</comment>
<dbReference type="Pfam" id="PF11391">
    <property type="entry name" value="DUF2798"/>
    <property type="match status" value="1"/>
</dbReference>
<evidence type="ECO:0000313" key="3">
    <source>
        <dbReference type="Proteomes" id="UP001500552"/>
    </source>
</evidence>
<dbReference type="Proteomes" id="UP001500552">
    <property type="component" value="Unassembled WGS sequence"/>
</dbReference>
<organism evidence="2 3">
    <name type="scientific">Pontibacter saemangeumensis</name>
    <dbReference type="NCBI Taxonomy" id="1084525"/>
    <lineage>
        <taxon>Bacteria</taxon>
        <taxon>Pseudomonadati</taxon>
        <taxon>Bacteroidota</taxon>
        <taxon>Cytophagia</taxon>
        <taxon>Cytophagales</taxon>
        <taxon>Hymenobacteraceae</taxon>
        <taxon>Pontibacter</taxon>
    </lineage>
</organism>
<gene>
    <name evidence="2" type="ORF">GCM10023188_23710</name>
</gene>
<feature type="transmembrane region" description="Helical" evidence="1">
    <location>
        <begin position="43"/>
        <end position="69"/>
    </location>
</feature>
<dbReference type="RefSeq" id="WP_345159287.1">
    <property type="nucleotide sequence ID" value="NZ_BAABHC010000014.1"/>
</dbReference>
<keyword evidence="1" id="KW-0812">Transmembrane</keyword>
<accession>A0ABP8LR51</accession>
<protein>
    <recommendedName>
        <fullName evidence="4">DUF2798 domain-containing protein</fullName>
    </recommendedName>
</protein>
<keyword evidence="3" id="KW-1185">Reference proteome</keyword>
<dbReference type="EMBL" id="BAABHC010000014">
    <property type="protein sequence ID" value="GAA4433750.1"/>
    <property type="molecule type" value="Genomic_DNA"/>
</dbReference>
<sequence length="74" mass="8419">MKKKVLAPQLKRSLLLLAVISLLLASALEIYVFGFTPDFMVRWLRSFFVFFVLIAVTVLAIVPGVNYVVNRFSK</sequence>
<evidence type="ECO:0000256" key="1">
    <source>
        <dbReference type="SAM" id="Phobius"/>
    </source>
</evidence>
<reference evidence="3" key="1">
    <citation type="journal article" date="2019" name="Int. J. Syst. Evol. Microbiol.">
        <title>The Global Catalogue of Microorganisms (GCM) 10K type strain sequencing project: providing services to taxonomists for standard genome sequencing and annotation.</title>
        <authorList>
            <consortium name="The Broad Institute Genomics Platform"/>
            <consortium name="The Broad Institute Genome Sequencing Center for Infectious Disease"/>
            <person name="Wu L."/>
            <person name="Ma J."/>
        </authorList>
    </citation>
    <scope>NUCLEOTIDE SEQUENCE [LARGE SCALE GENOMIC DNA]</scope>
    <source>
        <strain evidence="3">JCM 17926</strain>
    </source>
</reference>
<keyword evidence="1" id="KW-0472">Membrane</keyword>